<dbReference type="PANTHER" id="PTHR42996">
    <property type="entry name" value="PHOSPHATE-BINDING PROTEIN PSTS"/>
    <property type="match status" value="1"/>
</dbReference>
<organism evidence="4 5">
    <name type="scientific">Campylobacter hominis (strain ATCC BAA-381 / DSM 21671 / CCUG 45161 / LMG 19568 / NCTC 13146 / CH001A)</name>
    <dbReference type="NCBI Taxonomy" id="360107"/>
    <lineage>
        <taxon>Bacteria</taxon>
        <taxon>Pseudomonadati</taxon>
        <taxon>Campylobacterota</taxon>
        <taxon>Epsilonproteobacteria</taxon>
        <taxon>Campylobacterales</taxon>
        <taxon>Campylobacteraceae</taxon>
        <taxon>Campylobacter</taxon>
    </lineage>
</organism>
<accession>A7I0G7</accession>
<dbReference type="InterPro" id="IPR050962">
    <property type="entry name" value="Phosphate-bind_PstS"/>
</dbReference>
<evidence type="ECO:0000259" key="3">
    <source>
        <dbReference type="Pfam" id="PF12849"/>
    </source>
</evidence>
<dbReference type="SUPFAM" id="SSF53850">
    <property type="entry name" value="Periplasmic binding protein-like II"/>
    <property type="match status" value="1"/>
</dbReference>
<dbReference type="STRING" id="360107.CHAB381_0409"/>
<name>A7I0G7_CAMHC</name>
<sequence>MFKFLFIFFLFFTFAKADIKGAGATFVYKAVKELAIDYKDKFGKKVDFTPIGSSGGIKELKRGDVNFAISEIKGNCENCEFSQFAKGNVAVIYNVKDVKYLNLNGKILAEIYLGKIEFWDDEKIKILNQDENLPHEKINIFHRYDGSGTTLAFSEFLSANDKKFAEILGSGFSLNFKVGIGKKGSYIIAQSVRDTPFSIGYTGESYAVNLKSANLVVNDEILTIENKKYPITNKSYFVYKKDGEKLDEILKFIEFIRENGEVLDKYSLSF</sequence>
<feature type="chain" id="PRO_5002707576" evidence="2">
    <location>
        <begin position="18"/>
        <end position="270"/>
    </location>
</feature>
<dbReference type="PANTHER" id="PTHR42996:SF1">
    <property type="entry name" value="PHOSPHATE-BINDING PROTEIN PSTS"/>
    <property type="match status" value="1"/>
</dbReference>
<feature type="signal peptide" evidence="2">
    <location>
        <begin position="1"/>
        <end position="17"/>
    </location>
</feature>
<dbReference type="Pfam" id="PF12849">
    <property type="entry name" value="PBP_like_2"/>
    <property type="match status" value="1"/>
</dbReference>
<evidence type="ECO:0000313" key="4">
    <source>
        <dbReference type="EMBL" id="ABS52360.1"/>
    </source>
</evidence>
<dbReference type="eggNOG" id="COG0226">
    <property type="taxonomic scope" value="Bacteria"/>
</dbReference>
<feature type="domain" description="PBP" evidence="3">
    <location>
        <begin position="17"/>
        <end position="256"/>
    </location>
</feature>
<evidence type="ECO:0000256" key="1">
    <source>
        <dbReference type="ARBA" id="ARBA00008725"/>
    </source>
</evidence>
<comment type="similarity">
    <text evidence="1">Belongs to the PstS family.</text>
</comment>
<dbReference type="Proteomes" id="UP000002407">
    <property type="component" value="Chromosome"/>
</dbReference>
<keyword evidence="5" id="KW-1185">Reference proteome</keyword>
<dbReference type="AlphaFoldDB" id="A7I0G7"/>
<keyword evidence="2" id="KW-0732">Signal</keyword>
<dbReference type="EMBL" id="CP000776">
    <property type="protein sequence ID" value="ABS52360.1"/>
    <property type="molecule type" value="Genomic_DNA"/>
</dbReference>
<protein>
    <submittedName>
        <fullName evidence="4">ABC transporter phosphate binding protein</fullName>
    </submittedName>
</protein>
<dbReference type="InterPro" id="IPR024370">
    <property type="entry name" value="PBP_domain"/>
</dbReference>
<proteinExistence type="inferred from homology"/>
<dbReference type="Gene3D" id="3.40.190.10">
    <property type="entry name" value="Periplasmic binding protein-like II"/>
    <property type="match status" value="2"/>
</dbReference>
<reference evidence="5" key="1">
    <citation type="submission" date="2007-07" db="EMBL/GenBank/DDBJ databases">
        <title>Complete genome sequence of Campylobacter hominis ATCC BAA-381, a commensal isolated from the human gastrointestinal tract.</title>
        <authorList>
            <person name="Fouts D.E."/>
            <person name="Mongodin E.F."/>
            <person name="Puiu D."/>
            <person name="Sebastian Y."/>
            <person name="Miller W.G."/>
            <person name="Mandrell R.E."/>
            <person name="Nelson K.E."/>
        </authorList>
    </citation>
    <scope>NUCLEOTIDE SEQUENCE [LARGE SCALE GENOMIC DNA]</scope>
    <source>
        <strain evidence="5">ATCC BAA-381 / LMG 19568 / NCTC 13146 / CH001A</strain>
    </source>
</reference>
<evidence type="ECO:0000256" key="2">
    <source>
        <dbReference type="SAM" id="SignalP"/>
    </source>
</evidence>
<evidence type="ECO:0000313" key="5">
    <source>
        <dbReference type="Proteomes" id="UP000002407"/>
    </source>
</evidence>
<gene>
    <name evidence="4" type="ordered locus">CHAB381_0409</name>
</gene>
<dbReference type="RefSeq" id="WP_012108291.1">
    <property type="nucleotide sequence ID" value="NC_009714.1"/>
</dbReference>
<dbReference type="KEGG" id="cha:CHAB381_0409"/>
<dbReference type="HOGENOM" id="CLU_034528_1_0_7"/>
<dbReference type="OrthoDB" id="9801510at2"/>
<dbReference type="CDD" id="cd13565">
    <property type="entry name" value="PBP2_PstS"/>
    <property type="match status" value="1"/>
</dbReference>